<gene>
    <name evidence="1" type="ORF">BC343_26445</name>
</gene>
<dbReference type="STRING" id="1792845.BC343_26445"/>
<dbReference type="Pfam" id="PF21983">
    <property type="entry name" value="NikA-like"/>
    <property type="match status" value="1"/>
</dbReference>
<sequence>MEKDNENRSKYLKIRLRPSEEEILDKRYKKSTFQSLSEYGRALLLGKPVTIIYRDRSMDDVLEELVKLRRELNYVGNNLNQAVRNINSAHGYADNRLWLDLLKVINGKLSPSIEKIKERIHNYADIWSQRSKAGKA</sequence>
<evidence type="ECO:0008006" key="3">
    <source>
        <dbReference type="Google" id="ProtNLM"/>
    </source>
</evidence>
<reference evidence="1 2" key="1">
    <citation type="submission" date="2016-07" db="EMBL/GenBank/DDBJ databases">
        <title>Genomic analysis of zinc-resistant bacterium Mucilaginibacter pedocola TBZ30.</title>
        <authorList>
            <person name="Huang J."/>
            <person name="Tang J."/>
        </authorList>
    </citation>
    <scope>NUCLEOTIDE SEQUENCE [LARGE SCALE GENOMIC DNA]</scope>
    <source>
        <strain evidence="1 2">TBZ30</strain>
    </source>
</reference>
<evidence type="ECO:0000313" key="2">
    <source>
        <dbReference type="Proteomes" id="UP000189739"/>
    </source>
</evidence>
<accession>A0A1S9PH88</accession>
<proteinExistence type="predicted"/>
<dbReference type="InterPro" id="IPR053842">
    <property type="entry name" value="NikA-like"/>
</dbReference>
<dbReference type="Proteomes" id="UP000189739">
    <property type="component" value="Unassembled WGS sequence"/>
</dbReference>
<protein>
    <recommendedName>
        <fullName evidence="3">Mobilization protein</fullName>
    </recommendedName>
</protein>
<organism evidence="1 2">
    <name type="scientific">Mucilaginibacter pedocola</name>
    <dbReference type="NCBI Taxonomy" id="1792845"/>
    <lineage>
        <taxon>Bacteria</taxon>
        <taxon>Pseudomonadati</taxon>
        <taxon>Bacteroidota</taxon>
        <taxon>Sphingobacteriia</taxon>
        <taxon>Sphingobacteriales</taxon>
        <taxon>Sphingobacteriaceae</taxon>
        <taxon>Mucilaginibacter</taxon>
    </lineage>
</organism>
<dbReference type="AlphaFoldDB" id="A0A1S9PH88"/>
<dbReference type="OrthoDB" id="950459at2"/>
<dbReference type="EMBL" id="MBTF01000008">
    <property type="protein sequence ID" value="OOQ60295.1"/>
    <property type="molecule type" value="Genomic_DNA"/>
</dbReference>
<evidence type="ECO:0000313" key="1">
    <source>
        <dbReference type="EMBL" id="OOQ60295.1"/>
    </source>
</evidence>
<name>A0A1S9PH88_9SPHI</name>
<dbReference type="RefSeq" id="WP_078347837.1">
    <property type="nucleotide sequence ID" value="NZ_MBTF01000008.1"/>
</dbReference>
<keyword evidence="2" id="KW-1185">Reference proteome</keyword>
<comment type="caution">
    <text evidence="1">The sequence shown here is derived from an EMBL/GenBank/DDBJ whole genome shotgun (WGS) entry which is preliminary data.</text>
</comment>